<reference evidence="3 4" key="2">
    <citation type="submission" date="2016-05" db="EMBL/GenBank/DDBJ databases">
        <authorList>
            <person name="Naeem Raeece"/>
        </authorList>
    </citation>
    <scope>NUCLEOTIDE SEQUENCE [LARGE SCALE GENOMIC DNA]</scope>
</reference>
<sequence length="89" mass="10111">MRLCTFGSLDPTTPICAYGSTEKLEELFKLFELLKFASTSFTLYVLIKLCPSFKIKDCIWQIKMAFGFSKVEKGISYVMMKKSLTSPCS</sequence>
<dbReference type="EMBL" id="FLRD01000145">
    <property type="protein sequence ID" value="SBT47297.1"/>
    <property type="molecule type" value="Genomic_DNA"/>
</dbReference>
<evidence type="ECO:0000313" key="2">
    <source>
        <dbReference type="EMBL" id="SBT48007.1"/>
    </source>
</evidence>
<dbReference type="Proteomes" id="UP000078550">
    <property type="component" value="Unassembled WGS sequence"/>
</dbReference>
<accession>A0A1A8ZT53</accession>
<reference evidence="1" key="1">
    <citation type="submission" date="2016-05" db="EMBL/GenBank/DDBJ databases">
        <authorList>
            <person name="Lavstsen T."/>
            <person name="Jespersen J.S."/>
        </authorList>
    </citation>
    <scope>NUCLEOTIDE SEQUENCE [LARGE SCALE GENOMIC DNA]</scope>
</reference>
<organism evidence="1 4">
    <name type="scientific">Plasmodium ovale wallikeri</name>
    <dbReference type="NCBI Taxonomy" id="864142"/>
    <lineage>
        <taxon>Eukaryota</taxon>
        <taxon>Sar</taxon>
        <taxon>Alveolata</taxon>
        <taxon>Apicomplexa</taxon>
        <taxon>Aconoidasida</taxon>
        <taxon>Haemosporida</taxon>
        <taxon>Plasmodiidae</taxon>
        <taxon>Plasmodium</taxon>
        <taxon>Plasmodium (Plasmodium)</taxon>
    </lineage>
</organism>
<gene>
    <name evidence="1" type="ORF">POVWA1_055450</name>
    <name evidence="2" type="ORF">POVWA2_055150</name>
</gene>
<protein>
    <submittedName>
        <fullName evidence="1">Uncharacterized protein</fullName>
    </submittedName>
</protein>
<dbReference type="Proteomes" id="UP000078555">
    <property type="component" value="Unassembled WGS sequence"/>
</dbReference>
<dbReference type="AlphaFoldDB" id="A0A1A8ZT53"/>
<evidence type="ECO:0000313" key="1">
    <source>
        <dbReference type="EMBL" id="SBT47297.1"/>
    </source>
</evidence>
<proteinExistence type="predicted"/>
<name>A0A1A8ZT53_PLAOA</name>
<keyword evidence="4" id="KW-1185">Reference proteome</keyword>
<evidence type="ECO:0000313" key="3">
    <source>
        <dbReference type="Proteomes" id="UP000078550"/>
    </source>
</evidence>
<dbReference type="EMBL" id="FLRE01000189">
    <property type="protein sequence ID" value="SBT48007.1"/>
    <property type="molecule type" value="Genomic_DNA"/>
</dbReference>
<evidence type="ECO:0000313" key="4">
    <source>
        <dbReference type="Proteomes" id="UP000078555"/>
    </source>
</evidence>